<sequence>MTTPGPHATELTAELRALAEALLEKVQPWLVTAAQQPAASAADACGWCPVCALVAGLRGESTELGRRLAEQGSGVLIAVRTLLEEHDGGAHAAGHPAPAEPAPVQVLRIPVRRTDGAR</sequence>
<evidence type="ECO:0000313" key="2">
    <source>
        <dbReference type="Proteomes" id="UP001164965"/>
    </source>
</evidence>
<name>A0ABY6NVZ8_9NOCA</name>
<keyword evidence="2" id="KW-1185">Reference proteome</keyword>
<accession>A0ABY6NVZ8</accession>
<reference evidence="1" key="1">
    <citation type="submission" date="2022-10" db="EMBL/GenBank/DDBJ databases">
        <title>Rhodococcus sp.75.</title>
        <authorList>
            <person name="Sun M."/>
        </authorList>
    </citation>
    <scope>NUCLEOTIDE SEQUENCE</scope>
    <source>
        <strain evidence="1">75</strain>
    </source>
</reference>
<gene>
    <name evidence="1" type="ORF">RHODO2019_10010</name>
</gene>
<proteinExistence type="predicted"/>
<dbReference type="Proteomes" id="UP001164965">
    <property type="component" value="Chromosome"/>
</dbReference>
<evidence type="ECO:0000313" key="1">
    <source>
        <dbReference type="EMBL" id="UZJ23559.1"/>
    </source>
</evidence>
<dbReference type="EMBL" id="CP110615">
    <property type="protein sequence ID" value="UZJ23559.1"/>
    <property type="molecule type" value="Genomic_DNA"/>
</dbReference>
<protein>
    <submittedName>
        <fullName evidence="1">Uncharacterized protein</fullName>
    </submittedName>
</protein>
<dbReference type="RefSeq" id="WP_265381666.1">
    <property type="nucleotide sequence ID" value="NZ_CP110615.1"/>
</dbReference>
<organism evidence="1 2">
    <name type="scientific">Rhodococcus antarcticus</name>
    <dbReference type="NCBI Taxonomy" id="2987751"/>
    <lineage>
        <taxon>Bacteria</taxon>
        <taxon>Bacillati</taxon>
        <taxon>Actinomycetota</taxon>
        <taxon>Actinomycetes</taxon>
        <taxon>Mycobacteriales</taxon>
        <taxon>Nocardiaceae</taxon>
        <taxon>Rhodococcus</taxon>
    </lineage>
</organism>